<reference evidence="7 8" key="2">
    <citation type="submission" date="2018-11" db="EMBL/GenBank/DDBJ databases">
        <authorList>
            <consortium name="Pathogen Informatics"/>
        </authorList>
    </citation>
    <scope>NUCLEOTIDE SEQUENCE [LARGE SCALE GENOMIC DNA]</scope>
</reference>
<dbReference type="InterPro" id="IPR040485">
    <property type="entry name" value="XPO1_repeat_3"/>
</dbReference>
<evidence type="ECO:0000313" key="7">
    <source>
        <dbReference type="EMBL" id="VDP06326.1"/>
    </source>
</evidence>
<dbReference type="Pfam" id="PF18784">
    <property type="entry name" value="CRM1_repeat_2"/>
    <property type="match status" value="1"/>
</dbReference>
<dbReference type="GO" id="GO:0031267">
    <property type="term" value="F:small GTPase binding"/>
    <property type="evidence" value="ECO:0007669"/>
    <property type="project" value="InterPro"/>
</dbReference>
<keyword evidence="5" id="KW-0539">Nucleus</keyword>
<dbReference type="Proteomes" id="UP000270296">
    <property type="component" value="Unassembled WGS sequence"/>
</dbReference>
<keyword evidence="8" id="KW-1185">Reference proteome</keyword>
<dbReference type="FunFam" id="1.25.10.10:FF:000022">
    <property type="entry name" value="protein EXPORTIN 1A"/>
    <property type="match status" value="1"/>
</dbReference>
<dbReference type="PROSITE" id="PS50166">
    <property type="entry name" value="IMPORTIN_B_NT"/>
    <property type="match status" value="1"/>
</dbReference>
<dbReference type="EMBL" id="UZAM01008766">
    <property type="protein sequence ID" value="VDP06326.1"/>
    <property type="molecule type" value="Genomic_DNA"/>
</dbReference>
<evidence type="ECO:0000256" key="3">
    <source>
        <dbReference type="ARBA" id="ARBA00022448"/>
    </source>
</evidence>
<dbReference type="InterPro" id="IPR045065">
    <property type="entry name" value="XPO1/5"/>
</dbReference>
<dbReference type="GO" id="GO:0005049">
    <property type="term" value="F:nuclear export signal receptor activity"/>
    <property type="evidence" value="ECO:0007669"/>
    <property type="project" value="InterPro"/>
</dbReference>
<feature type="domain" description="Importin N-terminal" evidence="6">
    <location>
        <begin position="43"/>
        <end position="109"/>
    </location>
</feature>
<dbReference type="PANTHER" id="PTHR11223">
    <property type="entry name" value="EXPORTIN 1/5"/>
    <property type="match status" value="1"/>
</dbReference>
<dbReference type="Pfam" id="PF03810">
    <property type="entry name" value="IBN_N"/>
    <property type="match status" value="1"/>
</dbReference>
<gene>
    <name evidence="7" type="ORF">SBAD_LOCUS5120</name>
</gene>
<dbReference type="InterPro" id="IPR011989">
    <property type="entry name" value="ARM-like"/>
</dbReference>
<dbReference type="Pfam" id="PF18787">
    <property type="entry name" value="CRM1_repeat_3"/>
    <property type="match status" value="1"/>
</dbReference>
<accession>A0A183INC4</accession>
<dbReference type="GO" id="GO:0005634">
    <property type="term" value="C:nucleus"/>
    <property type="evidence" value="ECO:0007669"/>
    <property type="project" value="UniProtKB-SubCell"/>
</dbReference>
<dbReference type="PANTHER" id="PTHR11223:SF2">
    <property type="entry name" value="EXPORTIN-1"/>
    <property type="match status" value="1"/>
</dbReference>
<dbReference type="Pfam" id="PF08389">
    <property type="entry name" value="Xpo1"/>
    <property type="match status" value="1"/>
</dbReference>
<evidence type="ECO:0000256" key="5">
    <source>
        <dbReference type="ARBA" id="ARBA00023242"/>
    </source>
</evidence>
<evidence type="ECO:0000313" key="9">
    <source>
        <dbReference type="WBParaSite" id="SBAD_0000533001-mRNA-1"/>
    </source>
</evidence>
<dbReference type="WBParaSite" id="SBAD_0000533001-mRNA-1">
    <property type="protein sequence ID" value="SBAD_0000533001-mRNA-1"/>
    <property type="gene ID" value="SBAD_0000533001"/>
</dbReference>
<evidence type="ECO:0000313" key="8">
    <source>
        <dbReference type="Proteomes" id="UP000270296"/>
    </source>
</evidence>
<dbReference type="OrthoDB" id="27218at2759"/>
<keyword evidence="3" id="KW-0813">Transport</keyword>
<evidence type="ECO:0000256" key="1">
    <source>
        <dbReference type="ARBA" id="ARBA00004123"/>
    </source>
</evidence>
<comment type="subcellular location">
    <subcellularLocation>
        <location evidence="1">Nucleus</location>
    </subcellularLocation>
</comment>
<sequence>MGTLITEQASKLLDFSQEQLDVPLLDSVVSTMYHGSGQQQRTAEEILNQLKEHPDSWTRVDAILQYSNNSQTKYYALQILETLIKTRWKTLTRDQCEGIKNYVVSLVIDLSSQPRSLDDNDRLYLNKLNIVLVQIVKREWPMNWPNFITEIVGASRSNEALCQNNMNILKLLSEEVFDFSTGQMTQAQANHRKQQFCGDFQAVFQLCQYILESSPNVQLVLSTLTTLLRFLNWIPVGYIFETNLIEMLTTKFLTLRVFQNVSLKCLTEIASVSASSTVPQTYEERMLQMFLATMEQLKKILPPDLNICAAYRVGNDVEQKFIANLAIFLSTFLKEHGKLVEVLPDSTVTEDSVTGKIAKAHNVYWNWLAAELYRESPFLANYSMGVAVGGFGITAADIPLRIKLYNDHLTSLRYIIIGRMAKPEEVLVIQNDQGEVVRETIKDTDAINLYKTMRETLVYLTHLGYVDTERIMTEKLQNQVNGTEWSWKNLNTLCWAIGSISGALMEEDEKQFLVMVIRDLLGLCEQKRGKDNKAVIASNIMYVVGQYPRFLRAHWKFLKTVVNKLFEFMHETHEGVQDMACETFIKIAHKCRKHFVIIQACENQPFIEEILLNLSSVICDLSPPQVHIFYEAMGYLVSAQQDAEIQKHLLEELMSLPNTLWDQIVAHASQDMEVLQQADIVRNLVNILKTNVAACKSIGNPFSNQLIRIYLDMLNVYTATSSNINGAISLHGEDIVSQPLIKYMRGVKTEILRLISTWVAKAENVELVYRHFVPPLFEAVLLDYQSNVPPAREPEVLSTITTIINKLEKLITPEIPRIFDAIFECTLNMINKDFQEFPEHRTNFFLFLQAVNECCFQAFLNIPPAQFKLIIDSIIWGFKHSMRNVAESGLLILLKLLDNMVNKTDPETAQNFYRVYFLDLLQHVFTVVTDSSQAQVAGLSYFASILSYMFRMVEAGTVVVFLGDPSASNKNNIDFLFHYVCNFLKTAFPHLTELVLRLFLKFIILCQICIDLRDSNPHSFFLSKADLVSLGCLIPFV</sequence>
<name>A0A183INC4_9BILA</name>
<organism evidence="9">
    <name type="scientific">Soboliphyme baturini</name>
    <dbReference type="NCBI Taxonomy" id="241478"/>
    <lineage>
        <taxon>Eukaryota</taxon>
        <taxon>Metazoa</taxon>
        <taxon>Ecdysozoa</taxon>
        <taxon>Nematoda</taxon>
        <taxon>Enoplea</taxon>
        <taxon>Dorylaimia</taxon>
        <taxon>Dioctophymatida</taxon>
        <taxon>Dioctophymatoidea</taxon>
        <taxon>Soboliphymatidae</taxon>
        <taxon>Soboliphyme</taxon>
    </lineage>
</organism>
<dbReference type="InterPro" id="IPR016024">
    <property type="entry name" value="ARM-type_fold"/>
</dbReference>
<dbReference type="SUPFAM" id="SSF48371">
    <property type="entry name" value="ARM repeat"/>
    <property type="match status" value="1"/>
</dbReference>
<dbReference type="Gene3D" id="1.25.10.10">
    <property type="entry name" value="Leucine-rich Repeat Variant"/>
    <property type="match status" value="1"/>
</dbReference>
<dbReference type="GO" id="GO:0005737">
    <property type="term" value="C:cytoplasm"/>
    <property type="evidence" value="ECO:0007669"/>
    <property type="project" value="TreeGrafter"/>
</dbReference>
<dbReference type="InterPro" id="IPR014877">
    <property type="entry name" value="XPO1_C_dom"/>
</dbReference>
<keyword evidence="4" id="KW-0653">Protein transport</keyword>
<reference evidence="9" key="1">
    <citation type="submission" date="2016-06" db="UniProtKB">
        <authorList>
            <consortium name="WormBaseParasite"/>
        </authorList>
    </citation>
    <scope>IDENTIFICATION</scope>
</reference>
<proteinExistence type="inferred from homology"/>
<dbReference type="SMART" id="SM00913">
    <property type="entry name" value="IBN_N"/>
    <property type="match status" value="1"/>
</dbReference>
<evidence type="ECO:0000259" key="6">
    <source>
        <dbReference type="PROSITE" id="PS50166"/>
    </source>
</evidence>
<comment type="similarity">
    <text evidence="2">Belongs to the exportin family.</text>
</comment>
<dbReference type="GO" id="GO:0000055">
    <property type="term" value="P:ribosomal large subunit export from nucleus"/>
    <property type="evidence" value="ECO:0007669"/>
    <property type="project" value="TreeGrafter"/>
</dbReference>
<dbReference type="InterPro" id="IPR001494">
    <property type="entry name" value="Importin-beta_N"/>
</dbReference>
<evidence type="ECO:0000256" key="4">
    <source>
        <dbReference type="ARBA" id="ARBA00022927"/>
    </source>
</evidence>
<dbReference type="Pfam" id="PF08767">
    <property type="entry name" value="CRM1_C"/>
    <property type="match status" value="1"/>
</dbReference>
<dbReference type="GO" id="GO:0000056">
    <property type="term" value="P:ribosomal small subunit export from nucleus"/>
    <property type="evidence" value="ECO:0007669"/>
    <property type="project" value="TreeGrafter"/>
</dbReference>
<dbReference type="GO" id="GO:0006611">
    <property type="term" value="P:protein export from nucleus"/>
    <property type="evidence" value="ECO:0007669"/>
    <property type="project" value="InterPro"/>
</dbReference>
<dbReference type="InterPro" id="IPR013598">
    <property type="entry name" value="Exportin-1/Importin-b-like"/>
</dbReference>
<dbReference type="AlphaFoldDB" id="A0A183INC4"/>
<dbReference type="SMART" id="SM01102">
    <property type="entry name" value="CRM1_C"/>
    <property type="match status" value="1"/>
</dbReference>
<dbReference type="InterPro" id="IPR041235">
    <property type="entry name" value="Exp1_repeat_2"/>
</dbReference>
<protein>
    <submittedName>
        <fullName evidence="9">Importin N-terminal domain-containing protein</fullName>
    </submittedName>
</protein>
<evidence type="ECO:0000256" key="2">
    <source>
        <dbReference type="ARBA" id="ARBA00009466"/>
    </source>
</evidence>